<dbReference type="AlphaFoldDB" id="A0A6A7KBA7"/>
<proteinExistence type="predicted"/>
<accession>A0A6A7KBA7</accession>
<keyword evidence="2" id="KW-1185">Reference proteome</keyword>
<name>A0A6A7KBA7_9FIRM</name>
<protein>
    <submittedName>
        <fullName evidence="1">Uncharacterized protein</fullName>
    </submittedName>
</protein>
<dbReference type="EMBL" id="WHNX01000029">
    <property type="protein sequence ID" value="MPW26839.1"/>
    <property type="molecule type" value="Genomic_DNA"/>
</dbReference>
<comment type="caution">
    <text evidence="1">The sequence shown here is derived from an EMBL/GenBank/DDBJ whole genome shotgun (WGS) entry which is preliminary data.</text>
</comment>
<evidence type="ECO:0000313" key="1">
    <source>
        <dbReference type="EMBL" id="MPW26839.1"/>
    </source>
</evidence>
<sequence>MPASYFRVFSYNSLLEDIDKLPLEDQPALILISDFDEFKNRLHKALRKVGLEDSEILIGNVSYFDFEAYGSDSWMDNGLKSK</sequence>
<reference evidence="1 2" key="1">
    <citation type="submission" date="2019-10" db="EMBL/GenBank/DDBJ databases">
        <title>Alkalibaculum tamaniensis sp.nov., a new alkaliphilic acetogen, isolated on methoxylated aromatics from a mud volcano.</title>
        <authorList>
            <person name="Khomyakova M.A."/>
            <person name="Merkel A.Y."/>
            <person name="Bonch-Osmolovskaya E.A."/>
            <person name="Slobodkin A.I."/>
        </authorList>
    </citation>
    <scope>NUCLEOTIDE SEQUENCE [LARGE SCALE GENOMIC DNA]</scope>
    <source>
        <strain evidence="1 2">M08DMB</strain>
    </source>
</reference>
<dbReference type="Proteomes" id="UP000440004">
    <property type="component" value="Unassembled WGS sequence"/>
</dbReference>
<evidence type="ECO:0000313" key="2">
    <source>
        <dbReference type="Proteomes" id="UP000440004"/>
    </source>
</evidence>
<organism evidence="1 2">
    <name type="scientific">Alkalibaculum sporogenes</name>
    <dbReference type="NCBI Taxonomy" id="2655001"/>
    <lineage>
        <taxon>Bacteria</taxon>
        <taxon>Bacillati</taxon>
        <taxon>Bacillota</taxon>
        <taxon>Clostridia</taxon>
        <taxon>Eubacteriales</taxon>
        <taxon>Eubacteriaceae</taxon>
        <taxon>Alkalibaculum</taxon>
    </lineage>
</organism>
<dbReference type="RefSeq" id="WP_152805881.1">
    <property type="nucleotide sequence ID" value="NZ_WHNX01000029.1"/>
</dbReference>
<gene>
    <name evidence="1" type="ORF">GC105_13715</name>
</gene>